<dbReference type="Gene3D" id="3.20.20.70">
    <property type="entry name" value="Aldolase class I"/>
    <property type="match status" value="1"/>
</dbReference>
<dbReference type="InterPro" id="IPR013785">
    <property type="entry name" value="Aldolase_TIM"/>
</dbReference>
<protein>
    <submittedName>
        <fullName evidence="2">N-acetylneuraminate synthase</fullName>
    </submittedName>
</protein>
<name>A0A1T5APN9_9BACT</name>
<reference evidence="3" key="1">
    <citation type="submission" date="2017-02" db="EMBL/GenBank/DDBJ databases">
        <authorList>
            <person name="Varghese N."/>
            <person name="Submissions S."/>
        </authorList>
    </citation>
    <scope>NUCLEOTIDE SEQUENCE [LARGE SCALE GENOMIC DNA]</scope>
    <source>
        <strain evidence="3">DSM 24967</strain>
    </source>
</reference>
<dbReference type="InterPro" id="IPR006190">
    <property type="entry name" value="SAF_AFP_Neu5Ac"/>
</dbReference>
<dbReference type="SUPFAM" id="SSF51569">
    <property type="entry name" value="Aldolase"/>
    <property type="match status" value="1"/>
</dbReference>
<dbReference type="InterPro" id="IPR013974">
    <property type="entry name" value="SAF"/>
</dbReference>
<dbReference type="EMBL" id="FUYQ01000004">
    <property type="protein sequence ID" value="SKB36845.1"/>
    <property type="molecule type" value="Genomic_DNA"/>
</dbReference>
<dbReference type="Proteomes" id="UP000190852">
    <property type="component" value="Unassembled WGS sequence"/>
</dbReference>
<dbReference type="PANTHER" id="PTHR42966">
    <property type="entry name" value="N-ACETYLNEURAMINATE SYNTHASE"/>
    <property type="match status" value="1"/>
</dbReference>
<sequence length="338" mass="37212">MSEMKKVLIIAEAGVNHNGSIEVAKKLVDAAVLAGVDYVKFQSFKAENLVSKDAKKAEYQQINMADGDDSQFTMLKKLELSPEQHIELIAYCNEKGIKFFSTAFDLESIDFLASLKLGLWKIPSGEITNYPYLKQIALKKEPVILSTGMCDMTDIDNAIQVLLKFGVTKEQITVLHCNTEYPTPMHDVNLNAMKAIADKFEVNIGYSDHTKGIEVPIAAVALGATVIEKHFTLDKTMEGPDHKASLEPQELIAMTNAIRNIEMALGSGEKKVTSSEINNKSVARKSIVASQYIQVGDVLTESNLTVKRPGTGISPMLWENVLGTKATKSYQPDELIEL</sequence>
<dbReference type="InterPro" id="IPR013132">
    <property type="entry name" value="PseI/NeuA/B-like_N"/>
</dbReference>
<proteinExistence type="predicted"/>
<dbReference type="PANTHER" id="PTHR42966:SF1">
    <property type="entry name" value="SIALIC ACID SYNTHASE"/>
    <property type="match status" value="1"/>
</dbReference>
<evidence type="ECO:0000313" key="3">
    <source>
        <dbReference type="Proteomes" id="UP000190852"/>
    </source>
</evidence>
<organism evidence="2 3">
    <name type="scientific">Parabacteroides chartae</name>
    <dbReference type="NCBI Taxonomy" id="1037355"/>
    <lineage>
        <taxon>Bacteria</taxon>
        <taxon>Pseudomonadati</taxon>
        <taxon>Bacteroidota</taxon>
        <taxon>Bacteroidia</taxon>
        <taxon>Bacteroidales</taxon>
        <taxon>Tannerellaceae</taxon>
        <taxon>Parabacteroides</taxon>
    </lineage>
</organism>
<dbReference type="CDD" id="cd11615">
    <property type="entry name" value="SAF_NeuB_like"/>
    <property type="match status" value="1"/>
</dbReference>
<dbReference type="PROSITE" id="PS50844">
    <property type="entry name" value="AFP_LIKE"/>
    <property type="match status" value="1"/>
</dbReference>
<dbReference type="Gene3D" id="3.90.1210.10">
    <property type="entry name" value="Antifreeze-like/N-acetylneuraminic acid synthase C-terminal domain"/>
    <property type="match status" value="1"/>
</dbReference>
<dbReference type="Pfam" id="PF03102">
    <property type="entry name" value="NeuB"/>
    <property type="match status" value="1"/>
</dbReference>
<dbReference type="GO" id="GO:0047444">
    <property type="term" value="F:N-acylneuraminate-9-phosphate synthase activity"/>
    <property type="evidence" value="ECO:0007669"/>
    <property type="project" value="TreeGrafter"/>
</dbReference>
<gene>
    <name evidence="2" type="ORF">SAMN05660349_00793</name>
</gene>
<feature type="domain" description="AFP-like" evidence="1">
    <location>
        <begin position="286"/>
        <end position="338"/>
    </location>
</feature>
<dbReference type="InterPro" id="IPR020007">
    <property type="entry name" value="NeuB/NeuA"/>
</dbReference>
<accession>A0A1T5APN9</accession>
<dbReference type="InterPro" id="IPR051690">
    <property type="entry name" value="PseI-like"/>
</dbReference>
<dbReference type="AlphaFoldDB" id="A0A1T5APN9"/>
<dbReference type="GO" id="GO:0016051">
    <property type="term" value="P:carbohydrate biosynthetic process"/>
    <property type="evidence" value="ECO:0007669"/>
    <property type="project" value="InterPro"/>
</dbReference>
<dbReference type="Pfam" id="PF08666">
    <property type="entry name" value="SAF"/>
    <property type="match status" value="1"/>
</dbReference>
<dbReference type="SUPFAM" id="SSF51269">
    <property type="entry name" value="AFP III-like domain"/>
    <property type="match status" value="1"/>
</dbReference>
<dbReference type="InterPro" id="IPR036732">
    <property type="entry name" value="AFP_Neu5c_C_sf"/>
</dbReference>
<evidence type="ECO:0000313" key="2">
    <source>
        <dbReference type="EMBL" id="SKB36845.1"/>
    </source>
</evidence>
<dbReference type="InterPro" id="IPR057736">
    <property type="entry name" value="SAF_PseI/NeuA/NeuB"/>
</dbReference>
<evidence type="ECO:0000259" key="1">
    <source>
        <dbReference type="PROSITE" id="PS50844"/>
    </source>
</evidence>
<dbReference type="NCBIfam" id="TIGR03569">
    <property type="entry name" value="NeuB_NnaB"/>
    <property type="match status" value="1"/>
</dbReference>
<keyword evidence="3" id="KW-1185">Reference proteome</keyword>